<keyword evidence="2" id="KW-1185">Reference proteome</keyword>
<sequence length="114" mass="12973">MQSCAGKDNHDENCEEVTEGALIIVILKLDIEAGRTKAAALEEQLKHERLRTGIVIKMKMGRMTMTVMMRMMMTTTIVNDDDRDEDFDNRCGCCHDAHDRPHGYDDDGMIVLQQ</sequence>
<protein>
    <submittedName>
        <fullName evidence="1">Uncharacterized protein</fullName>
    </submittedName>
</protein>
<reference evidence="1 2" key="1">
    <citation type="submission" date="2016-02" db="EMBL/GenBank/DDBJ databases">
        <title>Genome analysis of coral dinoflagellate symbionts highlights evolutionary adaptations to a symbiotic lifestyle.</title>
        <authorList>
            <person name="Aranda M."/>
            <person name="Li Y."/>
            <person name="Liew Y.J."/>
            <person name="Baumgarten S."/>
            <person name="Simakov O."/>
            <person name="Wilson M."/>
            <person name="Piel J."/>
            <person name="Ashoor H."/>
            <person name="Bougouffa S."/>
            <person name="Bajic V.B."/>
            <person name="Ryu T."/>
            <person name="Ravasi T."/>
            <person name="Bayer T."/>
            <person name="Micklem G."/>
            <person name="Kim H."/>
            <person name="Bhak J."/>
            <person name="Lajeunesse T.C."/>
            <person name="Voolstra C.R."/>
        </authorList>
    </citation>
    <scope>NUCLEOTIDE SEQUENCE [LARGE SCALE GENOMIC DNA]</scope>
    <source>
        <strain evidence="1 2">CCMP2467</strain>
    </source>
</reference>
<dbReference type="Proteomes" id="UP000186817">
    <property type="component" value="Unassembled WGS sequence"/>
</dbReference>
<organism evidence="1 2">
    <name type="scientific">Symbiodinium microadriaticum</name>
    <name type="common">Dinoflagellate</name>
    <name type="synonym">Zooxanthella microadriatica</name>
    <dbReference type="NCBI Taxonomy" id="2951"/>
    <lineage>
        <taxon>Eukaryota</taxon>
        <taxon>Sar</taxon>
        <taxon>Alveolata</taxon>
        <taxon>Dinophyceae</taxon>
        <taxon>Suessiales</taxon>
        <taxon>Symbiodiniaceae</taxon>
        <taxon>Symbiodinium</taxon>
    </lineage>
</organism>
<gene>
    <name evidence="1" type="ORF">AK812_SmicGene37360</name>
</gene>
<accession>A0A1Q9CGM2</accession>
<proteinExistence type="predicted"/>
<evidence type="ECO:0000313" key="1">
    <source>
        <dbReference type="EMBL" id="OLP82026.1"/>
    </source>
</evidence>
<evidence type="ECO:0000313" key="2">
    <source>
        <dbReference type="Proteomes" id="UP000186817"/>
    </source>
</evidence>
<name>A0A1Q9CGM2_SYMMI</name>
<comment type="caution">
    <text evidence="1">The sequence shown here is derived from an EMBL/GenBank/DDBJ whole genome shotgun (WGS) entry which is preliminary data.</text>
</comment>
<dbReference type="AlphaFoldDB" id="A0A1Q9CGM2"/>
<dbReference type="EMBL" id="LSRX01001230">
    <property type="protein sequence ID" value="OLP82026.1"/>
    <property type="molecule type" value="Genomic_DNA"/>
</dbReference>